<organism evidence="7 8">
    <name type="scientific">Serratia fonticola</name>
    <dbReference type="NCBI Taxonomy" id="47917"/>
    <lineage>
        <taxon>Bacteria</taxon>
        <taxon>Pseudomonadati</taxon>
        <taxon>Pseudomonadota</taxon>
        <taxon>Gammaproteobacteria</taxon>
        <taxon>Enterobacterales</taxon>
        <taxon>Yersiniaceae</taxon>
        <taxon>Serratia</taxon>
    </lineage>
</organism>
<dbReference type="InterPro" id="IPR017900">
    <property type="entry name" value="4Fe4S_Fe_S_CS"/>
</dbReference>
<proteinExistence type="predicted"/>
<dbReference type="PROSITE" id="PS00198">
    <property type="entry name" value="4FE4S_FER_1"/>
    <property type="match status" value="1"/>
</dbReference>
<keyword evidence="1" id="KW-0004">4Fe-4S</keyword>
<dbReference type="InterPro" id="IPR050294">
    <property type="entry name" value="RnfB_subfamily"/>
</dbReference>
<dbReference type="PANTHER" id="PTHR42859">
    <property type="entry name" value="OXIDOREDUCTASE"/>
    <property type="match status" value="1"/>
</dbReference>
<dbReference type="Proteomes" id="UP000270487">
    <property type="component" value="Chromosome"/>
</dbReference>
<dbReference type="CDD" id="cd10554">
    <property type="entry name" value="HycB_like"/>
    <property type="match status" value="1"/>
</dbReference>
<evidence type="ECO:0000256" key="2">
    <source>
        <dbReference type="ARBA" id="ARBA00022723"/>
    </source>
</evidence>
<evidence type="ECO:0000313" key="8">
    <source>
        <dbReference type="Proteomes" id="UP000270487"/>
    </source>
</evidence>
<evidence type="ECO:0000256" key="4">
    <source>
        <dbReference type="ARBA" id="ARBA00023004"/>
    </source>
</evidence>
<accession>A0A3S4WR73</accession>
<dbReference type="GO" id="GO:0051539">
    <property type="term" value="F:4 iron, 4 sulfur cluster binding"/>
    <property type="evidence" value="ECO:0007669"/>
    <property type="project" value="UniProtKB-KW"/>
</dbReference>
<keyword evidence="4" id="KW-0408">Iron</keyword>
<dbReference type="PANTHER" id="PTHR42859:SF17">
    <property type="entry name" value="ELECTRON TRANSPORT PROTEIN HYDN-RELATED"/>
    <property type="match status" value="1"/>
</dbReference>
<dbReference type="AlphaFoldDB" id="A0A3S4WR73"/>
<protein>
    <submittedName>
        <fullName evidence="7">Electron transport protein hydN</fullName>
    </submittedName>
</protein>
<dbReference type="InterPro" id="IPR017896">
    <property type="entry name" value="4Fe4S_Fe-S-bd"/>
</dbReference>
<evidence type="ECO:0000256" key="5">
    <source>
        <dbReference type="ARBA" id="ARBA00023014"/>
    </source>
</evidence>
<dbReference type="GO" id="GO:0046872">
    <property type="term" value="F:metal ion binding"/>
    <property type="evidence" value="ECO:0007669"/>
    <property type="project" value="UniProtKB-KW"/>
</dbReference>
<evidence type="ECO:0000256" key="1">
    <source>
        <dbReference type="ARBA" id="ARBA00022485"/>
    </source>
</evidence>
<evidence type="ECO:0000259" key="6">
    <source>
        <dbReference type="PROSITE" id="PS51379"/>
    </source>
</evidence>
<feature type="domain" description="4Fe-4S ferredoxin-type" evidence="6">
    <location>
        <begin position="119"/>
        <end position="152"/>
    </location>
</feature>
<name>A0A3S4WR73_SERFO</name>
<dbReference type="EMBL" id="LR134492">
    <property type="protein sequence ID" value="VEI71737.1"/>
    <property type="molecule type" value="Genomic_DNA"/>
</dbReference>
<dbReference type="SUPFAM" id="SSF54862">
    <property type="entry name" value="4Fe-4S ferredoxins"/>
    <property type="match status" value="1"/>
</dbReference>
<keyword evidence="3" id="KW-0677">Repeat</keyword>
<dbReference type="RefSeq" id="WP_141132411.1">
    <property type="nucleotide sequence ID" value="NZ_CAMISF010000011.1"/>
</dbReference>
<dbReference type="Gene3D" id="3.30.70.20">
    <property type="match status" value="2"/>
</dbReference>
<dbReference type="PROSITE" id="PS51379">
    <property type="entry name" value="4FE4S_FER_2"/>
    <property type="match status" value="3"/>
</dbReference>
<sequence>MNQFVIADMKQCIGCRTCEIACVMAHLGDNPLPMTAENFNPRLRVMKTLSVSVPMLCRQCENAPCLNACPNEAIYNQDGSVQVLQSRCIGCKSCMVACPYGAMEVVVNQGYGSNGVAYQRAQANKCDLCQGREAGPACVEVCPTAALTLIRPADLQAMQLEKQQRAARGSAPNLR</sequence>
<evidence type="ECO:0000313" key="7">
    <source>
        <dbReference type="EMBL" id="VEI71737.1"/>
    </source>
</evidence>
<gene>
    <name evidence="7" type="primary">hydN_2</name>
    <name evidence="7" type="ORF">NCTC13193_03442</name>
</gene>
<reference evidence="7 8" key="1">
    <citation type="submission" date="2018-12" db="EMBL/GenBank/DDBJ databases">
        <authorList>
            <consortium name="Pathogen Informatics"/>
        </authorList>
    </citation>
    <scope>NUCLEOTIDE SEQUENCE [LARGE SCALE GENOMIC DNA]</scope>
    <source>
        <strain evidence="7 8">NCTC13193</strain>
    </source>
</reference>
<keyword evidence="2" id="KW-0479">Metal-binding</keyword>
<feature type="domain" description="4Fe-4S ferredoxin-type" evidence="6">
    <location>
        <begin position="2"/>
        <end position="32"/>
    </location>
</feature>
<feature type="domain" description="4Fe-4S ferredoxin-type" evidence="6">
    <location>
        <begin position="79"/>
        <end position="108"/>
    </location>
</feature>
<dbReference type="Pfam" id="PF13247">
    <property type="entry name" value="Fer4_11"/>
    <property type="match status" value="1"/>
</dbReference>
<keyword evidence="5" id="KW-0411">Iron-sulfur</keyword>
<evidence type="ECO:0000256" key="3">
    <source>
        <dbReference type="ARBA" id="ARBA00022737"/>
    </source>
</evidence>